<reference evidence="4" key="1">
    <citation type="journal article" date="2019" name="Int. J. Syst. Evol. Microbiol.">
        <title>The Global Catalogue of Microorganisms (GCM) 10K type strain sequencing project: providing services to taxonomists for standard genome sequencing and annotation.</title>
        <authorList>
            <consortium name="The Broad Institute Genomics Platform"/>
            <consortium name="The Broad Institute Genome Sequencing Center for Infectious Disease"/>
            <person name="Wu L."/>
            <person name="Ma J."/>
        </authorList>
    </citation>
    <scope>NUCLEOTIDE SEQUENCE [LARGE SCALE GENOMIC DNA]</scope>
    <source>
        <strain evidence="4">JCM 17593</strain>
    </source>
</reference>
<evidence type="ECO:0000256" key="1">
    <source>
        <dbReference type="SAM" id="MobiDB-lite"/>
    </source>
</evidence>
<dbReference type="Proteomes" id="UP001500213">
    <property type="component" value="Unassembled WGS sequence"/>
</dbReference>
<organism evidence="3 4">
    <name type="scientific">Gryllotalpicola kribbensis</name>
    <dbReference type="NCBI Taxonomy" id="993084"/>
    <lineage>
        <taxon>Bacteria</taxon>
        <taxon>Bacillati</taxon>
        <taxon>Actinomycetota</taxon>
        <taxon>Actinomycetes</taxon>
        <taxon>Micrococcales</taxon>
        <taxon>Microbacteriaceae</taxon>
        <taxon>Gryllotalpicola</taxon>
    </lineage>
</organism>
<comment type="caution">
    <text evidence="3">The sequence shown here is derived from an EMBL/GenBank/DDBJ whole genome shotgun (WGS) entry which is preliminary data.</text>
</comment>
<keyword evidence="2" id="KW-0472">Membrane</keyword>
<dbReference type="SUPFAM" id="SSF53955">
    <property type="entry name" value="Lysozyme-like"/>
    <property type="match status" value="1"/>
</dbReference>
<evidence type="ECO:0008006" key="5">
    <source>
        <dbReference type="Google" id="ProtNLM"/>
    </source>
</evidence>
<sequence length="248" mass="26155">MIVGRRVATKAAVVARRSNAPKQVDAPARPVITMHNSLKKKSRPIVVLLAFAAAAGFFMINLVNPNSFATADASLQFAHVTDRYAGQHPQALDVGADYQPVSVEHEEYTATLPPKPSPTPTPTKTAATTTAAAAAAPVTAAAPAAPPAAPGTAQAWAQQYLASMGMGDDQFSCLVSLWNRESGWNTHASNPSGAYGIPQALPGSKMSSAGPDWQNSYETQIKWGMGYITGRYTNPCGAWAHSQSTGWY</sequence>
<evidence type="ECO:0000256" key="2">
    <source>
        <dbReference type="SAM" id="Phobius"/>
    </source>
</evidence>
<keyword evidence="2" id="KW-0812">Transmembrane</keyword>
<dbReference type="EMBL" id="BAABBX010000018">
    <property type="protein sequence ID" value="GAA4195207.1"/>
    <property type="molecule type" value="Genomic_DNA"/>
</dbReference>
<feature type="region of interest" description="Disordered" evidence="1">
    <location>
        <begin position="107"/>
        <end position="131"/>
    </location>
</feature>
<gene>
    <name evidence="3" type="ORF">GCM10022288_31790</name>
</gene>
<evidence type="ECO:0000313" key="4">
    <source>
        <dbReference type="Proteomes" id="UP001500213"/>
    </source>
</evidence>
<feature type="transmembrane region" description="Helical" evidence="2">
    <location>
        <begin position="45"/>
        <end position="63"/>
    </location>
</feature>
<dbReference type="InterPro" id="IPR023346">
    <property type="entry name" value="Lysozyme-like_dom_sf"/>
</dbReference>
<evidence type="ECO:0000313" key="3">
    <source>
        <dbReference type="EMBL" id="GAA4195207.1"/>
    </source>
</evidence>
<proteinExistence type="predicted"/>
<accession>A0ABP8B0W7</accession>
<feature type="compositionally biased region" description="Low complexity" evidence="1">
    <location>
        <begin position="122"/>
        <end position="131"/>
    </location>
</feature>
<keyword evidence="4" id="KW-1185">Reference proteome</keyword>
<keyword evidence="2" id="KW-1133">Transmembrane helix</keyword>
<protein>
    <recommendedName>
        <fullName evidence="5">Lytic transglycosylase domain-containing protein</fullName>
    </recommendedName>
</protein>
<name>A0ABP8B0W7_9MICO</name>